<feature type="domain" description="Novel STAND NTPase 1" evidence="1">
    <location>
        <begin position="204"/>
        <end position="342"/>
    </location>
</feature>
<evidence type="ECO:0000313" key="2">
    <source>
        <dbReference type="EMBL" id="KAJ7359747.1"/>
    </source>
</evidence>
<dbReference type="PANTHER" id="PTHR47691:SF3">
    <property type="entry name" value="HTH-TYPE TRANSCRIPTIONAL REGULATOR RV0890C-RELATED"/>
    <property type="match status" value="1"/>
</dbReference>
<evidence type="ECO:0000259" key="1">
    <source>
        <dbReference type="Pfam" id="PF20703"/>
    </source>
</evidence>
<dbReference type="Pfam" id="PF20703">
    <property type="entry name" value="nSTAND1"/>
    <property type="match status" value="1"/>
</dbReference>
<evidence type="ECO:0000313" key="3">
    <source>
        <dbReference type="Proteomes" id="UP001218218"/>
    </source>
</evidence>
<dbReference type="CDD" id="cd21037">
    <property type="entry name" value="MLKL_NTD"/>
    <property type="match status" value="1"/>
</dbReference>
<dbReference type="InterPro" id="IPR049052">
    <property type="entry name" value="nSTAND1"/>
</dbReference>
<accession>A0AAD7AIQ2</accession>
<dbReference type="GO" id="GO:0007166">
    <property type="term" value="P:cell surface receptor signaling pathway"/>
    <property type="evidence" value="ECO:0007669"/>
    <property type="project" value="InterPro"/>
</dbReference>
<dbReference type="Proteomes" id="UP001218218">
    <property type="component" value="Unassembled WGS sequence"/>
</dbReference>
<comment type="caution">
    <text evidence="2">The sequence shown here is derived from an EMBL/GenBank/DDBJ whole genome shotgun (WGS) entry which is preliminary data.</text>
</comment>
<dbReference type="Gene3D" id="1.20.930.20">
    <property type="entry name" value="Adaptor protein Cbl, N-terminal domain"/>
    <property type="match status" value="1"/>
</dbReference>
<dbReference type="AlphaFoldDB" id="A0AAD7AIQ2"/>
<dbReference type="PANTHER" id="PTHR47691">
    <property type="entry name" value="REGULATOR-RELATED"/>
    <property type="match status" value="1"/>
</dbReference>
<keyword evidence="3" id="KW-1185">Reference proteome</keyword>
<name>A0AAD7AIQ2_9AGAR</name>
<dbReference type="EMBL" id="JARIHO010000006">
    <property type="protein sequence ID" value="KAJ7359747.1"/>
    <property type="molecule type" value="Genomic_DNA"/>
</dbReference>
<gene>
    <name evidence="2" type="ORF">DFH08DRAFT_734608</name>
</gene>
<dbReference type="InterPro" id="IPR059179">
    <property type="entry name" value="MLKL-like_MCAfunc"/>
</dbReference>
<protein>
    <recommendedName>
        <fullName evidence="1">Novel STAND NTPase 1 domain-containing protein</fullName>
    </recommendedName>
</protein>
<proteinExistence type="predicted"/>
<organism evidence="2 3">
    <name type="scientific">Mycena albidolilacea</name>
    <dbReference type="NCBI Taxonomy" id="1033008"/>
    <lineage>
        <taxon>Eukaryota</taxon>
        <taxon>Fungi</taxon>
        <taxon>Dikarya</taxon>
        <taxon>Basidiomycota</taxon>
        <taxon>Agaricomycotina</taxon>
        <taxon>Agaricomycetes</taxon>
        <taxon>Agaricomycetidae</taxon>
        <taxon>Agaricales</taxon>
        <taxon>Marasmiineae</taxon>
        <taxon>Mycenaceae</taxon>
        <taxon>Mycena</taxon>
    </lineage>
</organism>
<dbReference type="Gene3D" id="3.40.50.300">
    <property type="entry name" value="P-loop containing nucleotide triphosphate hydrolases"/>
    <property type="match status" value="1"/>
</dbReference>
<dbReference type="SUPFAM" id="SSF52540">
    <property type="entry name" value="P-loop containing nucleoside triphosphate hydrolases"/>
    <property type="match status" value="1"/>
</dbReference>
<sequence length="1039" mass="115364">MIQKSPDTVDKILQYTLVAANTLREAVTASQIPFLHTVCALSLAVIPLVQTTKFHKAQCFEIMDQIHRLLCALTSLCFHSEDIRSPKMLDQIAQFVLTLQKFQSCLKAQSGLGTIKRLFKQSEIAAQLECCQRELAAAHRIFTLKYGVGIVSALLEMNIGTEERHQELLELISCRSGSFASTSSMDGNSFNASSDSFSLLPASPSIFHGRESELESLVNTLVTDSASVAILGPGGIGKTTLARATLHHPAVIEKYASRHFISCESANTRDDLLASIGSHLGLEPSKQLSKTILSHLRQSESCLILLDNFETPWERTESRSQVEEFLSLLSAIPNLALLITMRGAERPGKVKWHRPFLPPLEPLSSCASRQIFLDIADEPGTGEESALNDLLDLSGSLPLAVSLMANIASFEGYLGTLRRWRIENTTLLSDGHDKRSNLEKSINLSLGSPRLASSPHAKALLSLLSLLPDGIRAEDIMASKVPIPNVRRWQSLLVGTSLAYIDAKGRLKALSPIREYIRRVHPPPHVLSSPLRTYFQDLIELWGSKRELPSNDLAPALATFLGNINELLLEGLLSAEKPTRIEIAHTLITLDSFSTTMLKGKNTLFQRLPRLIEETGDAGLRWKYVGRCLSNSAFLIENAEDDIKEGVRYFATETHTPSQAVRFYRAAAFYYLAHGSARVDKAKEFTELALSLARQTGDIELQLLSLEVEFNVAHTCDDPYWAIAVSRKARKIAQFMTNYWEFRCTQWEAWGACHSGNLRRAVDLCAHGEEVLISDGMEGSDRYLQFLDIRGDVNFMQTNYIESRRIFKQIVDMTAPTRSPFFHAYSLTMIAHIDIITECEVPGILESINAAHAVYTAQGHKTIPVCLRLNAELQLYRGDIQNARSGLIACLSRGPVQQCLAALGDPKNGMNGTFDTFRWAVVYLAFERKQKGLVGTLNAIRCLADIFAAFGDEETALNLYHAALEGGTKMGVHRLRAECMVGIGGIMLRRGDAMQARAMWVGAHPLFLCSRRRRDAVSVHERLQRFDETAETRSVPVLM</sequence>
<reference evidence="2" key="1">
    <citation type="submission" date="2023-03" db="EMBL/GenBank/DDBJ databases">
        <title>Massive genome expansion in bonnet fungi (Mycena s.s.) driven by repeated elements and novel gene families across ecological guilds.</title>
        <authorList>
            <consortium name="Lawrence Berkeley National Laboratory"/>
            <person name="Harder C.B."/>
            <person name="Miyauchi S."/>
            <person name="Viragh M."/>
            <person name="Kuo A."/>
            <person name="Thoen E."/>
            <person name="Andreopoulos B."/>
            <person name="Lu D."/>
            <person name="Skrede I."/>
            <person name="Drula E."/>
            <person name="Henrissat B."/>
            <person name="Morin E."/>
            <person name="Kohler A."/>
            <person name="Barry K."/>
            <person name="LaButti K."/>
            <person name="Morin E."/>
            <person name="Salamov A."/>
            <person name="Lipzen A."/>
            <person name="Mereny Z."/>
            <person name="Hegedus B."/>
            <person name="Baldrian P."/>
            <person name="Stursova M."/>
            <person name="Weitz H."/>
            <person name="Taylor A."/>
            <person name="Grigoriev I.V."/>
            <person name="Nagy L.G."/>
            <person name="Martin F."/>
            <person name="Kauserud H."/>
        </authorList>
    </citation>
    <scope>NUCLEOTIDE SEQUENCE</scope>
    <source>
        <strain evidence="2">CBHHK002</strain>
    </source>
</reference>
<dbReference type="InterPro" id="IPR036537">
    <property type="entry name" value="Adaptor_Cbl_N_dom_sf"/>
</dbReference>
<dbReference type="InterPro" id="IPR027417">
    <property type="entry name" value="P-loop_NTPase"/>
</dbReference>
<dbReference type="PRINTS" id="PR00364">
    <property type="entry name" value="DISEASERSIST"/>
</dbReference>